<dbReference type="InterPro" id="IPR036047">
    <property type="entry name" value="F-box-like_dom_sf"/>
</dbReference>
<dbReference type="SMART" id="SM00256">
    <property type="entry name" value="FBOX"/>
    <property type="match status" value="1"/>
</dbReference>
<accession>A0AAP0N8D7</accession>
<proteinExistence type="predicted"/>
<dbReference type="Gene3D" id="1.20.1280.50">
    <property type="match status" value="1"/>
</dbReference>
<organism evidence="2 3">
    <name type="scientific">Liquidambar formosana</name>
    <name type="common">Formosan gum</name>
    <dbReference type="NCBI Taxonomy" id="63359"/>
    <lineage>
        <taxon>Eukaryota</taxon>
        <taxon>Viridiplantae</taxon>
        <taxon>Streptophyta</taxon>
        <taxon>Embryophyta</taxon>
        <taxon>Tracheophyta</taxon>
        <taxon>Spermatophyta</taxon>
        <taxon>Magnoliopsida</taxon>
        <taxon>eudicotyledons</taxon>
        <taxon>Gunneridae</taxon>
        <taxon>Pentapetalae</taxon>
        <taxon>Saxifragales</taxon>
        <taxon>Altingiaceae</taxon>
        <taxon>Liquidambar</taxon>
    </lineage>
</organism>
<dbReference type="Pfam" id="PF00646">
    <property type="entry name" value="F-box"/>
    <property type="match status" value="1"/>
</dbReference>
<gene>
    <name evidence="2" type="ORF">L1049_001685</name>
</gene>
<protein>
    <recommendedName>
        <fullName evidence="1">F-box domain-containing protein</fullName>
    </recommendedName>
</protein>
<comment type="caution">
    <text evidence="2">The sequence shown here is derived from an EMBL/GenBank/DDBJ whole genome shotgun (WGS) entry which is preliminary data.</text>
</comment>
<dbReference type="SUPFAM" id="SSF81383">
    <property type="entry name" value="F-box domain"/>
    <property type="match status" value="1"/>
</dbReference>
<dbReference type="PANTHER" id="PTHR31672">
    <property type="entry name" value="BNACNNG10540D PROTEIN"/>
    <property type="match status" value="1"/>
</dbReference>
<reference evidence="2 3" key="1">
    <citation type="journal article" date="2024" name="Plant J.">
        <title>Genome sequences and population genomics reveal climatic adaptation and genomic divergence between two closely related sweetgum species.</title>
        <authorList>
            <person name="Xu W.Q."/>
            <person name="Ren C.Q."/>
            <person name="Zhang X.Y."/>
            <person name="Comes H.P."/>
            <person name="Liu X.H."/>
            <person name="Li Y.G."/>
            <person name="Kettle C.J."/>
            <person name="Jalonen R."/>
            <person name="Gaisberger H."/>
            <person name="Ma Y.Z."/>
            <person name="Qiu Y.X."/>
        </authorList>
    </citation>
    <scope>NUCLEOTIDE SEQUENCE [LARGE SCALE GENOMIC DNA]</scope>
    <source>
        <strain evidence="2">Hangzhou</strain>
    </source>
</reference>
<evidence type="ECO:0000313" key="3">
    <source>
        <dbReference type="Proteomes" id="UP001415857"/>
    </source>
</evidence>
<dbReference type="EMBL" id="JBBPBK010000128">
    <property type="protein sequence ID" value="KAK9266479.1"/>
    <property type="molecule type" value="Genomic_DNA"/>
</dbReference>
<keyword evidence="3" id="KW-1185">Reference proteome</keyword>
<dbReference type="Pfam" id="PF08268">
    <property type="entry name" value="FBA_3"/>
    <property type="match status" value="1"/>
</dbReference>
<evidence type="ECO:0000313" key="2">
    <source>
        <dbReference type="EMBL" id="KAK9266479.1"/>
    </source>
</evidence>
<evidence type="ECO:0000259" key="1">
    <source>
        <dbReference type="SMART" id="SM00256"/>
    </source>
</evidence>
<dbReference type="InterPro" id="IPR013187">
    <property type="entry name" value="F-box-assoc_dom_typ3"/>
</dbReference>
<dbReference type="PANTHER" id="PTHR31672:SF13">
    <property type="entry name" value="F-BOX PROTEIN CPR30-LIKE"/>
    <property type="match status" value="1"/>
</dbReference>
<dbReference type="AlphaFoldDB" id="A0AAP0N8D7"/>
<dbReference type="InterPro" id="IPR001810">
    <property type="entry name" value="F-box_dom"/>
</dbReference>
<sequence>MGDEEDSEKKTATTNQQQRISDSSISKLSRDVVKVIFCKLPVESLMYCRCVCKAWRYLILDPVFGGLHLTTAPSILIFQFGGFWKPISTHMVEPETCYHDAITKDNIGFQIPKLNGMRIIGSCNGLLCLYGDRGDFFHVSNPITGEFMSLPKTLTEWANNFVSGFGFSSKTNQYKVMKEYGVKESWTKELVIKDSTAHISHGDIWLQLIQHSRNDESLMLSCGKNLISYNPRTGSLRNLCFNQSGIEVFPHTPSFLSLENIVMGDSSKVFNVPRRYKICCS</sequence>
<dbReference type="Proteomes" id="UP001415857">
    <property type="component" value="Unassembled WGS sequence"/>
</dbReference>
<feature type="domain" description="F-box" evidence="1">
    <location>
        <begin position="28"/>
        <end position="68"/>
    </location>
</feature>
<name>A0AAP0N8D7_LIQFO</name>
<dbReference type="InterPro" id="IPR050796">
    <property type="entry name" value="SCF_F-box_component"/>
</dbReference>